<name>A0A4P7W2N7_9BACT</name>
<evidence type="ECO:0000256" key="1">
    <source>
        <dbReference type="SAM" id="Coils"/>
    </source>
</evidence>
<evidence type="ECO:0008006" key="4">
    <source>
        <dbReference type="Google" id="ProtNLM"/>
    </source>
</evidence>
<dbReference type="Proteomes" id="UP000297149">
    <property type="component" value="Chromosome"/>
</dbReference>
<dbReference type="RefSeq" id="WP_136415285.1">
    <property type="nucleotide sequence ID" value="NZ_CP039396.1"/>
</dbReference>
<sequence length="199" mass="22920">MKAADIYNGLSLKDSELDCLLNALNGSILLENQHQCDSILNLLTKFNMLNLTQRHRIQRQQLSYALKFGSEDEIRDLIHIQEENISSQNDILNLALAYTQTGNYEKANSALDYVITSGQPYDTIRYLSISIPALEGTGCYKDALDKYKRFCHKQDSINLQKFEKQVKSIEEKHQIELKAQHYARENAKIIWRSIGGLYF</sequence>
<dbReference type="KEGG" id="ddb:E7747_08015"/>
<reference evidence="3" key="1">
    <citation type="submission" date="2019-02" db="EMBL/GenBank/DDBJ databases">
        <title>Isolation and identification of novel species under the genus Muribaculum.</title>
        <authorList>
            <person name="Miyake S."/>
            <person name="Ding Y."/>
            <person name="Low A."/>
            <person name="Soh M."/>
            <person name="Seedorf H."/>
        </authorList>
    </citation>
    <scope>NUCLEOTIDE SEQUENCE [LARGE SCALE GENOMIC DNA]</scope>
    <source>
        <strain evidence="3">H5</strain>
    </source>
</reference>
<keyword evidence="3" id="KW-1185">Reference proteome</keyword>
<dbReference type="AlphaFoldDB" id="A0A4P7W2N7"/>
<keyword evidence="1" id="KW-0175">Coiled coil</keyword>
<evidence type="ECO:0000313" key="2">
    <source>
        <dbReference type="EMBL" id="QCD42226.1"/>
    </source>
</evidence>
<proteinExistence type="predicted"/>
<gene>
    <name evidence="2" type="ORF">E7747_08015</name>
</gene>
<dbReference type="EMBL" id="CP039396">
    <property type="protein sequence ID" value="QCD42226.1"/>
    <property type="molecule type" value="Genomic_DNA"/>
</dbReference>
<organism evidence="2 3">
    <name type="scientific">Duncaniella dubosii</name>
    <dbReference type="NCBI Taxonomy" id="2518971"/>
    <lineage>
        <taxon>Bacteria</taxon>
        <taxon>Pseudomonadati</taxon>
        <taxon>Bacteroidota</taxon>
        <taxon>Bacteroidia</taxon>
        <taxon>Bacteroidales</taxon>
        <taxon>Muribaculaceae</taxon>
        <taxon>Duncaniella</taxon>
    </lineage>
</organism>
<feature type="coiled-coil region" evidence="1">
    <location>
        <begin position="152"/>
        <end position="179"/>
    </location>
</feature>
<accession>A0A4P7W2N7</accession>
<protein>
    <recommendedName>
        <fullName evidence="4">Tetratricopeptide repeat protein</fullName>
    </recommendedName>
</protein>
<evidence type="ECO:0000313" key="3">
    <source>
        <dbReference type="Proteomes" id="UP000297149"/>
    </source>
</evidence>